<organism evidence="1">
    <name type="scientific">Salmonella enterica subsp. enterica serovar Java</name>
    <dbReference type="NCBI Taxonomy" id="224729"/>
    <lineage>
        <taxon>Bacteria</taxon>
        <taxon>Pseudomonadati</taxon>
        <taxon>Pseudomonadota</taxon>
        <taxon>Gammaproteobacteria</taxon>
        <taxon>Enterobacterales</taxon>
        <taxon>Enterobacteriaceae</taxon>
        <taxon>Salmonella</taxon>
    </lineage>
</organism>
<gene>
    <name evidence="1" type="ORF">AU894_19240</name>
</gene>
<name>A0A3Y9C2Y2_SALEB</name>
<sequence length="136" mass="15619">MKNNNDLGSIINYIEKTIQRLNTSPVEKIDEFLLSYFERDDRGIYKSKIIQIETNAGDIVDIPIINLLPINIMEMKKANVTINGERIRSNFSKKRNCKSMDNIILNEEGNIGLSIDFESAEPTELLMRILEKNISN</sequence>
<dbReference type="AlphaFoldDB" id="A0A3Y9C2Y2"/>
<reference evidence="1" key="1">
    <citation type="submission" date="2018-08" db="EMBL/GenBank/DDBJ databases">
        <authorList>
            <person name="Ashton P.M."/>
            <person name="Dallman T."/>
            <person name="Nair S."/>
            <person name="De Pinna E."/>
            <person name="Peters T."/>
            <person name="Grant K."/>
        </authorList>
    </citation>
    <scope>NUCLEOTIDE SEQUENCE [LARGE SCALE GENOMIC DNA]</scope>
    <source>
        <strain evidence="1">43913</strain>
    </source>
</reference>
<accession>A0A3Y9C2Y2</accession>
<dbReference type="Proteomes" id="UP000839644">
    <property type="component" value="Unassembled WGS sequence"/>
</dbReference>
<comment type="caution">
    <text evidence="1">The sequence shown here is derived from an EMBL/GenBank/DDBJ whole genome shotgun (WGS) entry which is preliminary data.</text>
</comment>
<evidence type="ECO:0000313" key="1">
    <source>
        <dbReference type="EMBL" id="EAB8478313.1"/>
    </source>
</evidence>
<proteinExistence type="predicted"/>
<evidence type="ECO:0008006" key="2">
    <source>
        <dbReference type="Google" id="ProtNLM"/>
    </source>
</evidence>
<protein>
    <recommendedName>
        <fullName evidence="2">DUF2589 domain-containing protein</fullName>
    </recommendedName>
</protein>
<dbReference type="EMBL" id="AAAFYZ010000056">
    <property type="protein sequence ID" value="EAB8478313.1"/>
    <property type="molecule type" value="Genomic_DNA"/>
</dbReference>